<gene>
    <name evidence="1" type="ORF">SAMN05216469_10113</name>
</gene>
<dbReference type="Proteomes" id="UP000186015">
    <property type="component" value="Unassembled WGS sequence"/>
</dbReference>
<name>A0A1H7EYD4_RUMAL</name>
<dbReference type="RefSeq" id="WP_074827816.1">
    <property type="nucleotide sequence ID" value="NZ_FOAT01000001.1"/>
</dbReference>
<dbReference type="OrthoDB" id="2989221at2"/>
<dbReference type="EMBL" id="FOAT01000001">
    <property type="protein sequence ID" value="SEK18896.1"/>
    <property type="molecule type" value="Genomic_DNA"/>
</dbReference>
<accession>A0A1H7EYD4</accession>
<evidence type="ECO:0000313" key="2">
    <source>
        <dbReference type="Proteomes" id="UP000186015"/>
    </source>
</evidence>
<proteinExistence type="predicted"/>
<evidence type="ECO:0000313" key="1">
    <source>
        <dbReference type="EMBL" id="SEK18896.1"/>
    </source>
</evidence>
<organism evidence="1 2">
    <name type="scientific">Ruminococcus albus</name>
    <dbReference type="NCBI Taxonomy" id="1264"/>
    <lineage>
        <taxon>Bacteria</taxon>
        <taxon>Bacillati</taxon>
        <taxon>Bacillota</taxon>
        <taxon>Clostridia</taxon>
        <taxon>Eubacteriales</taxon>
        <taxon>Oscillospiraceae</taxon>
        <taxon>Ruminococcus</taxon>
    </lineage>
</organism>
<evidence type="ECO:0008006" key="3">
    <source>
        <dbReference type="Google" id="ProtNLM"/>
    </source>
</evidence>
<reference evidence="1 2" key="1">
    <citation type="submission" date="2016-10" db="EMBL/GenBank/DDBJ databases">
        <authorList>
            <person name="de Groot N.N."/>
        </authorList>
    </citation>
    <scope>NUCLEOTIDE SEQUENCE [LARGE SCALE GENOMIC DNA]</scope>
    <source>
        <strain evidence="1 2">KH2T6</strain>
    </source>
</reference>
<sequence>MNLTFEALKDILLSYEESEVYELFEWECYISEFLYQFYNDKPELEMPAPLMVFNELDNWQGTSQRSGVWQYYESRSFDDGVFEKVTEYLRNLGETELADTYASGIHDYSDPEYTKDGNYDYPDEWLADSENIDNWIDERNNEICSLKRSIILDNRNVLLALVNDN</sequence>
<protein>
    <recommendedName>
        <fullName evidence="3">DUF4375 domain-containing protein</fullName>
    </recommendedName>
</protein>
<dbReference type="AlphaFoldDB" id="A0A1H7EYD4"/>